<keyword evidence="1" id="KW-0472">Membrane</keyword>
<dbReference type="Proteomes" id="UP001255185">
    <property type="component" value="Unassembled WGS sequence"/>
</dbReference>
<dbReference type="RefSeq" id="WP_310025821.1">
    <property type="nucleotide sequence ID" value="NZ_JAVDVI010000006.1"/>
</dbReference>
<feature type="transmembrane region" description="Helical" evidence="1">
    <location>
        <begin position="24"/>
        <end position="46"/>
    </location>
</feature>
<comment type="caution">
    <text evidence="3">The sequence shown here is derived from an EMBL/GenBank/DDBJ whole genome shotgun (WGS) entry which is preliminary data.</text>
</comment>
<gene>
    <name evidence="3" type="ORF">J2X31_001620</name>
</gene>
<evidence type="ECO:0000256" key="1">
    <source>
        <dbReference type="SAM" id="Phobius"/>
    </source>
</evidence>
<evidence type="ECO:0000313" key="4">
    <source>
        <dbReference type="Proteomes" id="UP001255185"/>
    </source>
</evidence>
<feature type="transmembrane region" description="Helical" evidence="1">
    <location>
        <begin position="52"/>
        <end position="72"/>
    </location>
</feature>
<dbReference type="Pfam" id="PF13239">
    <property type="entry name" value="2TM"/>
    <property type="match status" value="1"/>
</dbReference>
<feature type="domain" description="2TM" evidence="2">
    <location>
        <begin position="14"/>
        <end position="91"/>
    </location>
</feature>
<protein>
    <submittedName>
        <fullName evidence="3">Membrane channel-forming protein YqfA (Hemolysin III family)</fullName>
    </submittedName>
</protein>
<organism evidence="3 4">
    <name type="scientific">Flavobacterium arsenatis</name>
    <dbReference type="NCBI Taxonomy" id="1484332"/>
    <lineage>
        <taxon>Bacteria</taxon>
        <taxon>Pseudomonadati</taxon>
        <taxon>Bacteroidota</taxon>
        <taxon>Flavobacteriia</taxon>
        <taxon>Flavobacteriales</taxon>
        <taxon>Flavobacteriaceae</taxon>
        <taxon>Flavobacterium</taxon>
    </lineage>
</organism>
<sequence>MENFNEFEEIKYHKAKKKAKEIRAFYFQLTAYCVVIPILIYINLTYVPEFHWFWFSMIGWGTGVIMHGMEAFDLNPFLGKNWEERKLKQFIEEEKQKQERFNTQFKNK</sequence>
<evidence type="ECO:0000313" key="3">
    <source>
        <dbReference type="EMBL" id="MDR6967608.1"/>
    </source>
</evidence>
<reference evidence="3 4" key="1">
    <citation type="submission" date="2023-07" db="EMBL/GenBank/DDBJ databases">
        <title>Sorghum-associated microbial communities from plants grown in Nebraska, USA.</title>
        <authorList>
            <person name="Schachtman D."/>
        </authorList>
    </citation>
    <scope>NUCLEOTIDE SEQUENCE [LARGE SCALE GENOMIC DNA]</scope>
    <source>
        <strain evidence="3 4">3773</strain>
    </source>
</reference>
<name>A0ABU1TP18_9FLAO</name>
<keyword evidence="4" id="KW-1185">Reference proteome</keyword>
<dbReference type="InterPro" id="IPR025698">
    <property type="entry name" value="2TM_dom"/>
</dbReference>
<proteinExistence type="predicted"/>
<evidence type="ECO:0000259" key="2">
    <source>
        <dbReference type="Pfam" id="PF13239"/>
    </source>
</evidence>
<dbReference type="EMBL" id="JAVDVI010000006">
    <property type="protein sequence ID" value="MDR6967608.1"/>
    <property type="molecule type" value="Genomic_DNA"/>
</dbReference>
<keyword evidence="1" id="KW-1133">Transmembrane helix</keyword>
<accession>A0ABU1TP18</accession>
<keyword evidence="1" id="KW-0812">Transmembrane</keyword>